<feature type="transmembrane region" description="Helical" evidence="1">
    <location>
        <begin position="57"/>
        <end position="78"/>
    </location>
</feature>
<evidence type="ECO:0000256" key="1">
    <source>
        <dbReference type="SAM" id="Phobius"/>
    </source>
</evidence>
<feature type="transmembrane region" description="Helical" evidence="1">
    <location>
        <begin position="114"/>
        <end position="134"/>
    </location>
</feature>
<proteinExistence type="predicted"/>
<protein>
    <submittedName>
        <fullName evidence="2">Uncharacterized protein</fullName>
    </submittedName>
</protein>
<sequence length="151" mass="17530">MITQTRTAIPHPVKIIILWLVFLLGLLFHTDLGLMPLFHDLSVAESQAKDIAEVTPIFWAMLGFFVLPMFAIVATLFLDSKRYRKLHFGFTILYTVSNFLHLLADLLVSPILWYQIFLMLILFVLGLLINLVSFQWMKEQNHSQPWENRAA</sequence>
<keyword evidence="1" id="KW-0472">Membrane</keyword>
<gene>
    <name evidence="2" type="ORF">NIES2135_25080</name>
</gene>
<accession>A0A1Z4JFY2</accession>
<keyword evidence="1" id="KW-1133">Transmembrane helix</keyword>
<keyword evidence="1" id="KW-0812">Transmembrane</keyword>
<evidence type="ECO:0000313" key="3">
    <source>
        <dbReference type="Proteomes" id="UP000217895"/>
    </source>
</evidence>
<feature type="transmembrane region" description="Helical" evidence="1">
    <location>
        <begin position="90"/>
        <end position="108"/>
    </location>
</feature>
<evidence type="ECO:0000313" key="2">
    <source>
        <dbReference type="EMBL" id="BAY55684.1"/>
    </source>
</evidence>
<dbReference type="Proteomes" id="UP000217895">
    <property type="component" value="Chromosome"/>
</dbReference>
<feature type="transmembrane region" description="Helical" evidence="1">
    <location>
        <begin position="16"/>
        <end position="37"/>
    </location>
</feature>
<keyword evidence="3" id="KW-1185">Reference proteome</keyword>
<dbReference type="EMBL" id="AP018203">
    <property type="protein sequence ID" value="BAY55684.1"/>
    <property type="molecule type" value="Genomic_DNA"/>
</dbReference>
<organism evidence="2 3">
    <name type="scientific">Leptolyngbya boryana NIES-2135</name>
    <dbReference type="NCBI Taxonomy" id="1973484"/>
    <lineage>
        <taxon>Bacteria</taxon>
        <taxon>Bacillati</taxon>
        <taxon>Cyanobacteriota</taxon>
        <taxon>Cyanophyceae</taxon>
        <taxon>Leptolyngbyales</taxon>
        <taxon>Leptolyngbyaceae</taxon>
        <taxon>Leptolyngbya group</taxon>
        <taxon>Leptolyngbya</taxon>
    </lineage>
</organism>
<dbReference type="AlphaFoldDB" id="A0A1Z4JFY2"/>
<name>A0A1Z4JFY2_LEPBY</name>
<reference evidence="2 3" key="1">
    <citation type="submission" date="2017-06" db="EMBL/GenBank/DDBJ databases">
        <title>Genome sequencing of cyanobaciteial culture collection at National Institute for Environmental Studies (NIES).</title>
        <authorList>
            <person name="Hirose Y."/>
            <person name="Shimura Y."/>
            <person name="Fujisawa T."/>
            <person name="Nakamura Y."/>
            <person name="Kawachi M."/>
        </authorList>
    </citation>
    <scope>NUCLEOTIDE SEQUENCE [LARGE SCALE GENOMIC DNA]</scope>
    <source>
        <strain evidence="2 3">NIES-2135</strain>
    </source>
</reference>